<evidence type="ECO:0000313" key="3">
    <source>
        <dbReference type="Proteomes" id="UP001499987"/>
    </source>
</evidence>
<keyword evidence="1" id="KW-0472">Membrane</keyword>
<evidence type="ECO:0000313" key="2">
    <source>
        <dbReference type="EMBL" id="GAA1090378.1"/>
    </source>
</evidence>
<comment type="caution">
    <text evidence="2">The sequence shown here is derived from an EMBL/GenBank/DDBJ whole genome shotgun (WGS) entry which is preliminary data.</text>
</comment>
<accession>A0ABN1TMA7</accession>
<dbReference type="EMBL" id="BAAALD010000034">
    <property type="protein sequence ID" value="GAA1090378.1"/>
    <property type="molecule type" value="Genomic_DNA"/>
</dbReference>
<keyword evidence="3" id="KW-1185">Reference proteome</keyword>
<dbReference type="InterPro" id="IPR021443">
    <property type="entry name" value="DUF3093"/>
</dbReference>
<dbReference type="RefSeq" id="WP_344624793.1">
    <property type="nucleotide sequence ID" value="NZ_BAAALD010000034.1"/>
</dbReference>
<protein>
    <submittedName>
        <fullName evidence="2">DUF3093 domain-containing protein</fullName>
    </submittedName>
</protein>
<reference evidence="2 3" key="1">
    <citation type="journal article" date="2019" name="Int. J. Syst. Evol. Microbiol.">
        <title>The Global Catalogue of Microorganisms (GCM) 10K type strain sequencing project: providing services to taxonomists for standard genome sequencing and annotation.</title>
        <authorList>
            <consortium name="The Broad Institute Genomics Platform"/>
            <consortium name="The Broad Institute Genome Sequencing Center for Infectious Disease"/>
            <person name="Wu L."/>
            <person name="Ma J."/>
        </authorList>
    </citation>
    <scope>NUCLEOTIDE SEQUENCE [LARGE SCALE GENOMIC DNA]</scope>
    <source>
        <strain evidence="2 3">JCM 13002</strain>
    </source>
</reference>
<feature type="transmembrane region" description="Helical" evidence="1">
    <location>
        <begin position="36"/>
        <end position="55"/>
    </location>
</feature>
<dbReference type="Proteomes" id="UP001499987">
    <property type="component" value="Unassembled WGS sequence"/>
</dbReference>
<gene>
    <name evidence="2" type="ORF">GCM10009663_37610</name>
</gene>
<sequence length="155" mass="16537">MVIYDERLSVPVRWWLAAAASAAGLAAALLPLGPMPAVAAGALLLAVTASVLRGYGAVRIRVCDGVLVAGQIVLRAEHFGGIEILDETEALAWRTRRAGPRARLLMRGFLPQAVRVDIVEPTLLCPFVYLSTRRPAELAGVLADARTRYGLHTAA</sequence>
<name>A0ABN1TMA7_9ACTN</name>
<feature type="transmembrane region" description="Helical" evidence="1">
    <location>
        <begin position="12"/>
        <end position="30"/>
    </location>
</feature>
<dbReference type="Pfam" id="PF11292">
    <property type="entry name" value="DUF3093"/>
    <property type="match status" value="1"/>
</dbReference>
<proteinExistence type="predicted"/>
<keyword evidence="1" id="KW-0812">Transmembrane</keyword>
<organism evidence="2 3">
    <name type="scientific">Kitasatospora arboriphila</name>
    <dbReference type="NCBI Taxonomy" id="258052"/>
    <lineage>
        <taxon>Bacteria</taxon>
        <taxon>Bacillati</taxon>
        <taxon>Actinomycetota</taxon>
        <taxon>Actinomycetes</taxon>
        <taxon>Kitasatosporales</taxon>
        <taxon>Streptomycetaceae</taxon>
        <taxon>Kitasatospora</taxon>
    </lineage>
</organism>
<keyword evidence="1" id="KW-1133">Transmembrane helix</keyword>
<evidence type="ECO:0000256" key="1">
    <source>
        <dbReference type="SAM" id="Phobius"/>
    </source>
</evidence>